<reference evidence="9" key="1">
    <citation type="journal article" date="2019" name="Int. J. Syst. Evol. Microbiol.">
        <title>The Global Catalogue of Microorganisms (GCM) 10K type strain sequencing project: providing services to taxonomists for standard genome sequencing and annotation.</title>
        <authorList>
            <consortium name="The Broad Institute Genomics Platform"/>
            <consortium name="The Broad Institute Genome Sequencing Center for Infectious Disease"/>
            <person name="Wu L."/>
            <person name="Ma J."/>
        </authorList>
    </citation>
    <scope>NUCLEOTIDE SEQUENCE [LARGE SCALE GENOMIC DNA]</scope>
    <source>
        <strain evidence="9">CGMCC 1.12990</strain>
    </source>
</reference>
<dbReference type="EC" id="5.2.1.8" evidence="6"/>
<keyword evidence="3 5" id="KW-0697">Rotamase</keyword>
<dbReference type="PANTHER" id="PTHR43811">
    <property type="entry name" value="FKBP-TYPE PEPTIDYL-PROLYL CIS-TRANS ISOMERASE FKPA"/>
    <property type="match status" value="1"/>
</dbReference>
<dbReference type="Gene3D" id="3.10.50.40">
    <property type="match status" value="2"/>
</dbReference>
<dbReference type="PROSITE" id="PS50059">
    <property type="entry name" value="FKBP_PPIASE"/>
    <property type="match status" value="2"/>
</dbReference>
<accession>A0ABQ1X4W9</accession>
<evidence type="ECO:0000256" key="4">
    <source>
        <dbReference type="ARBA" id="ARBA00023235"/>
    </source>
</evidence>
<evidence type="ECO:0000256" key="6">
    <source>
        <dbReference type="RuleBase" id="RU003915"/>
    </source>
</evidence>
<evidence type="ECO:0000256" key="5">
    <source>
        <dbReference type="PROSITE-ProRule" id="PRU00277"/>
    </source>
</evidence>
<evidence type="ECO:0000313" key="9">
    <source>
        <dbReference type="Proteomes" id="UP000601361"/>
    </source>
</evidence>
<dbReference type="PANTHER" id="PTHR43811:SF19">
    <property type="entry name" value="39 KDA FK506-BINDING NUCLEAR PROTEIN"/>
    <property type="match status" value="1"/>
</dbReference>
<keyword evidence="9" id="KW-1185">Reference proteome</keyword>
<dbReference type="InterPro" id="IPR046357">
    <property type="entry name" value="PPIase_dom_sf"/>
</dbReference>
<dbReference type="Proteomes" id="UP000601361">
    <property type="component" value="Unassembled WGS sequence"/>
</dbReference>
<dbReference type="EMBL" id="BMGS01000012">
    <property type="protein sequence ID" value="GGG58052.1"/>
    <property type="molecule type" value="Genomic_DNA"/>
</dbReference>
<dbReference type="InterPro" id="IPR001179">
    <property type="entry name" value="PPIase_FKBP_dom"/>
</dbReference>
<dbReference type="Pfam" id="PF00254">
    <property type="entry name" value="FKBP_C"/>
    <property type="match status" value="2"/>
</dbReference>
<keyword evidence="4 5" id="KW-0413">Isomerase</keyword>
<evidence type="ECO:0000313" key="8">
    <source>
        <dbReference type="EMBL" id="GGG58052.1"/>
    </source>
</evidence>
<evidence type="ECO:0000256" key="1">
    <source>
        <dbReference type="ARBA" id="ARBA00000971"/>
    </source>
</evidence>
<feature type="domain" description="PPIase FKBP-type" evidence="7">
    <location>
        <begin position="224"/>
        <end position="311"/>
    </location>
</feature>
<evidence type="ECO:0000256" key="3">
    <source>
        <dbReference type="ARBA" id="ARBA00023110"/>
    </source>
</evidence>
<gene>
    <name evidence="8" type="ORF">GCM10011378_37680</name>
</gene>
<dbReference type="GO" id="GO:0016853">
    <property type="term" value="F:isomerase activity"/>
    <property type="evidence" value="ECO:0007669"/>
    <property type="project" value="UniProtKB-KW"/>
</dbReference>
<protein>
    <recommendedName>
        <fullName evidence="6">Peptidyl-prolyl cis-trans isomerase</fullName>
        <ecNumber evidence="6">5.2.1.8</ecNumber>
    </recommendedName>
</protein>
<dbReference type="SUPFAM" id="SSF54534">
    <property type="entry name" value="FKBP-like"/>
    <property type="match status" value="2"/>
</dbReference>
<proteinExistence type="inferred from homology"/>
<comment type="catalytic activity">
    <reaction evidence="1 5 6">
        <text>[protein]-peptidylproline (omega=180) = [protein]-peptidylproline (omega=0)</text>
        <dbReference type="Rhea" id="RHEA:16237"/>
        <dbReference type="Rhea" id="RHEA-COMP:10747"/>
        <dbReference type="Rhea" id="RHEA-COMP:10748"/>
        <dbReference type="ChEBI" id="CHEBI:83833"/>
        <dbReference type="ChEBI" id="CHEBI:83834"/>
        <dbReference type="EC" id="5.2.1.8"/>
    </reaction>
</comment>
<evidence type="ECO:0000259" key="7">
    <source>
        <dbReference type="PROSITE" id="PS50059"/>
    </source>
</evidence>
<organism evidence="8 9">
    <name type="scientific">Hymenobacter glacieicola</name>
    <dbReference type="NCBI Taxonomy" id="1562124"/>
    <lineage>
        <taxon>Bacteria</taxon>
        <taxon>Pseudomonadati</taxon>
        <taxon>Bacteroidota</taxon>
        <taxon>Cytophagia</taxon>
        <taxon>Cytophagales</taxon>
        <taxon>Hymenobacteraceae</taxon>
        <taxon>Hymenobacter</taxon>
    </lineage>
</organism>
<sequence>MQHPSFLYHTMNTALFRSRLARLPLLLLGLFALLLGACQKEDNTDYAARDEATIQKYIADNKLTGFQRQASGLYVAITQPGTGPTAQKNQIVSAKYSGSFLNGNVFDSNTNSYNLLDFPLGQNIMIPAWEEGFTLLNKGAKATFLVPSALAYREVGAGPIPPNTVLRFDVEVVDVAASIDYAARDEATIQKYIADKKLTGFQRQPSGLYVAITQPGTGANAKKGQTAAARYTGTTLDGKVFDSNTSAASPFSFVVGNGQVIAGWDEGFTLLNKGSKAILLLPSNLAYGNRAVSTIPANSILRFDVELADIK</sequence>
<name>A0ABQ1X4W9_9BACT</name>
<feature type="domain" description="PPIase FKBP-type" evidence="7">
    <location>
        <begin position="89"/>
        <end position="176"/>
    </location>
</feature>
<comment type="caution">
    <text evidence="8">The sequence shown here is derived from an EMBL/GenBank/DDBJ whole genome shotgun (WGS) entry which is preliminary data.</text>
</comment>
<comment type="similarity">
    <text evidence="2 6">Belongs to the FKBP-type PPIase family.</text>
</comment>
<evidence type="ECO:0000256" key="2">
    <source>
        <dbReference type="ARBA" id="ARBA00006577"/>
    </source>
</evidence>